<dbReference type="Pfam" id="PF13529">
    <property type="entry name" value="Peptidase_C39_2"/>
    <property type="match status" value="1"/>
</dbReference>
<evidence type="ECO:0000259" key="3">
    <source>
        <dbReference type="Pfam" id="PF13529"/>
    </source>
</evidence>
<comment type="caution">
    <text evidence="4">The sequence shown here is derived from an EMBL/GenBank/DDBJ whole genome shotgun (WGS) entry which is preliminary data.</text>
</comment>
<feature type="region of interest" description="Disordered" evidence="1">
    <location>
        <begin position="261"/>
        <end position="281"/>
    </location>
</feature>
<feature type="transmembrane region" description="Helical" evidence="2">
    <location>
        <begin position="12"/>
        <end position="32"/>
    </location>
</feature>
<evidence type="ECO:0000313" key="4">
    <source>
        <dbReference type="EMBL" id="PIW36481.1"/>
    </source>
</evidence>
<gene>
    <name evidence="4" type="ORF">COW24_05210</name>
</gene>
<dbReference type="Gene3D" id="3.90.70.10">
    <property type="entry name" value="Cysteine proteinases"/>
    <property type="match status" value="1"/>
</dbReference>
<feature type="domain" description="Peptidase C39-like" evidence="3">
    <location>
        <begin position="93"/>
        <end position="237"/>
    </location>
</feature>
<dbReference type="InterPro" id="IPR039564">
    <property type="entry name" value="Peptidase_C39-like"/>
</dbReference>
<organism evidence="4 5">
    <name type="scientific">Candidatus Kerfeldbacteria bacterium CG15_BIG_FIL_POST_REV_8_21_14_020_45_12</name>
    <dbReference type="NCBI Taxonomy" id="2014247"/>
    <lineage>
        <taxon>Bacteria</taxon>
        <taxon>Candidatus Kerfeldiibacteriota</taxon>
    </lineage>
</organism>
<evidence type="ECO:0000256" key="2">
    <source>
        <dbReference type="SAM" id="Phobius"/>
    </source>
</evidence>
<keyword evidence="2" id="KW-0472">Membrane</keyword>
<sequence length="281" mass="31157">MSLGQIDRKVIRSDLIVSYLVIVFCLLGYGLYKNYYHQDPTQLFINSDSEVNSVNVAVNSEEIAIDSDVVLSNIDEQITNQPEAVQPVYVKQNVPFTSQAPFGNWSDQRQQDGCEEASIVMGAHWALGSTLTQQQALDEILELSTTAEELFGYYQDTDVEETLTLLNSYYGLTTAYAKHNPTLSDIKDLLSQGSIVLVPTNGQALGNPNFTSPGPDRHMVVIVGYDPGTSEFITNDPGTKHGTDYRYNEDVLFNAMRDYPSGDHEPITGQSKSLIVISQDR</sequence>
<keyword evidence="2" id="KW-1133">Transmembrane helix</keyword>
<protein>
    <recommendedName>
        <fullName evidence="3">Peptidase C39-like domain-containing protein</fullName>
    </recommendedName>
</protein>
<dbReference type="AlphaFoldDB" id="A0A2M7H2N1"/>
<evidence type="ECO:0000313" key="5">
    <source>
        <dbReference type="Proteomes" id="UP000230292"/>
    </source>
</evidence>
<proteinExistence type="predicted"/>
<name>A0A2M7H2N1_9BACT</name>
<dbReference type="Proteomes" id="UP000230292">
    <property type="component" value="Unassembled WGS sequence"/>
</dbReference>
<evidence type="ECO:0000256" key="1">
    <source>
        <dbReference type="SAM" id="MobiDB-lite"/>
    </source>
</evidence>
<accession>A0A2M7H2N1</accession>
<reference evidence="4 5" key="1">
    <citation type="submission" date="2017-09" db="EMBL/GenBank/DDBJ databases">
        <title>Depth-based differentiation of microbial function through sediment-hosted aquifers and enrichment of novel symbionts in the deep terrestrial subsurface.</title>
        <authorList>
            <person name="Probst A.J."/>
            <person name="Ladd B."/>
            <person name="Jarett J.K."/>
            <person name="Geller-Mcgrath D.E."/>
            <person name="Sieber C.M."/>
            <person name="Emerson J.B."/>
            <person name="Anantharaman K."/>
            <person name="Thomas B.C."/>
            <person name="Malmstrom R."/>
            <person name="Stieglmeier M."/>
            <person name="Klingl A."/>
            <person name="Woyke T."/>
            <person name="Ryan C.M."/>
            <person name="Banfield J.F."/>
        </authorList>
    </citation>
    <scope>NUCLEOTIDE SEQUENCE [LARGE SCALE GENOMIC DNA]</scope>
    <source>
        <strain evidence="4">CG15_BIG_FIL_POST_REV_8_21_14_020_45_12</strain>
    </source>
</reference>
<dbReference type="EMBL" id="PFGC01000051">
    <property type="protein sequence ID" value="PIW36481.1"/>
    <property type="molecule type" value="Genomic_DNA"/>
</dbReference>
<keyword evidence="2" id="KW-0812">Transmembrane</keyword>